<keyword evidence="1" id="KW-0479">Metal-binding</keyword>
<dbReference type="InterPro" id="IPR001878">
    <property type="entry name" value="Znf_CCHC"/>
</dbReference>
<keyword evidence="5" id="KW-1185">Reference proteome</keyword>
<dbReference type="GO" id="GO:0003676">
    <property type="term" value="F:nucleic acid binding"/>
    <property type="evidence" value="ECO:0007669"/>
    <property type="project" value="InterPro"/>
</dbReference>
<dbReference type="SMART" id="SM00343">
    <property type="entry name" value="ZnF_C2HC"/>
    <property type="match status" value="1"/>
</dbReference>
<evidence type="ECO:0000313" key="5">
    <source>
        <dbReference type="Proteomes" id="UP000499080"/>
    </source>
</evidence>
<feature type="compositionally biased region" description="Basic and acidic residues" evidence="2">
    <location>
        <begin position="79"/>
        <end position="101"/>
    </location>
</feature>
<evidence type="ECO:0000256" key="1">
    <source>
        <dbReference type="PROSITE-ProRule" id="PRU00047"/>
    </source>
</evidence>
<dbReference type="OrthoDB" id="6774308at2759"/>
<dbReference type="SUPFAM" id="SSF57756">
    <property type="entry name" value="Retrovirus zinc finger-like domains"/>
    <property type="match status" value="1"/>
</dbReference>
<protein>
    <recommendedName>
        <fullName evidence="3">CCHC-type domain-containing protein</fullName>
    </recommendedName>
</protein>
<sequence>METADPGLAAILYRVTDLLSEIGLDDERCGKFVGLIFEVFGLRNTPVIREERTLPKPSSRKKAKSTKRRSPETAVNQQEVKDKISKGREVASDKASEEQPERAPLNFASAAQKGANLAQNPPVRVSVPNTKKAPPARTNMSRAKKSGVFLAHPKEDSGIQSSSQLLRFLGKHVSLGAIGVKLVSTRPIKDNGLVLVTETKAMSEILHSELHSGLPRDSRKDQYADRGKETKWIRKLCKSNNLPEGEISARFRRKGQKETVHWILALDPYVYKGIPAQGRLDHGFISIRYRECLEPTRCFKCQKFGHIKSQCPDLKGPDHCTKCTGTHMPKGWKAKRPTCRNCVSITTGLVPGRPRITQSEI</sequence>
<proteinExistence type="predicted"/>
<reference evidence="4 5" key="1">
    <citation type="journal article" date="2019" name="Sci. Rep.">
        <title>Orb-weaving spider Araneus ventricosus genome elucidates the spidroin gene catalogue.</title>
        <authorList>
            <person name="Kono N."/>
            <person name="Nakamura H."/>
            <person name="Ohtoshi R."/>
            <person name="Moran D.A.P."/>
            <person name="Shinohara A."/>
            <person name="Yoshida Y."/>
            <person name="Fujiwara M."/>
            <person name="Mori M."/>
            <person name="Tomita M."/>
            <person name="Arakawa K."/>
        </authorList>
    </citation>
    <scope>NUCLEOTIDE SEQUENCE [LARGE SCALE GENOMIC DNA]</scope>
</reference>
<evidence type="ECO:0000256" key="2">
    <source>
        <dbReference type="SAM" id="MobiDB-lite"/>
    </source>
</evidence>
<comment type="caution">
    <text evidence="4">The sequence shown here is derived from an EMBL/GenBank/DDBJ whole genome shotgun (WGS) entry which is preliminary data.</text>
</comment>
<dbReference type="GO" id="GO:0008270">
    <property type="term" value="F:zinc ion binding"/>
    <property type="evidence" value="ECO:0007669"/>
    <property type="project" value="UniProtKB-KW"/>
</dbReference>
<organism evidence="4 5">
    <name type="scientific">Araneus ventricosus</name>
    <name type="common">Orbweaver spider</name>
    <name type="synonym">Epeira ventricosa</name>
    <dbReference type="NCBI Taxonomy" id="182803"/>
    <lineage>
        <taxon>Eukaryota</taxon>
        <taxon>Metazoa</taxon>
        <taxon>Ecdysozoa</taxon>
        <taxon>Arthropoda</taxon>
        <taxon>Chelicerata</taxon>
        <taxon>Arachnida</taxon>
        <taxon>Araneae</taxon>
        <taxon>Araneomorphae</taxon>
        <taxon>Entelegynae</taxon>
        <taxon>Araneoidea</taxon>
        <taxon>Araneidae</taxon>
        <taxon>Araneus</taxon>
    </lineage>
</organism>
<gene>
    <name evidence="4" type="ORF">AVEN_95899_1</name>
</gene>
<keyword evidence="1" id="KW-0863">Zinc-finger</keyword>
<feature type="domain" description="CCHC-type" evidence="3">
    <location>
        <begin position="297"/>
        <end position="313"/>
    </location>
</feature>
<evidence type="ECO:0000313" key="4">
    <source>
        <dbReference type="EMBL" id="GBN58404.1"/>
    </source>
</evidence>
<dbReference type="Proteomes" id="UP000499080">
    <property type="component" value="Unassembled WGS sequence"/>
</dbReference>
<dbReference type="EMBL" id="BGPR01012923">
    <property type="protein sequence ID" value="GBN58404.1"/>
    <property type="molecule type" value="Genomic_DNA"/>
</dbReference>
<dbReference type="PROSITE" id="PS50158">
    <property type="entry name" value="ZF_CCHC"/>
    <property type="match status" value="1"/>
</dbReference>
<evidence type="ECO:0000259" key="3">
    <source>
        <dbReference type="PROSITE" id="PS50158"/>
    </source>
</evidence>
<name>A0A4Y2Q4R2_ARAVE</name>
<feature type="region of interest" description="Disordered" evidence="2">
    <location>
        <begin position="51"/>
        <end position="143"/>
    </location>
</feature>
<dbReference type="AlphaFoldDB" id="A0A4Y2Q4R2"/>
<keyword evidence="1" id="KW-0862">Zinc</keyword>
<accession>A0A4Y2Q4R2</accession>
<feature type="compositionally biased region" description="Basic residues" evidence="2">
    <location>
        <begin position="58"/>
        <end position="68"/>
    </location>
</feature>
<dbReference type="InterPro" id="IPR036875">
    <property type="entry name" value="Znf_CCHC_sf"/>
</dbReference>